<reference evidence="2 3" key="1">
    <citation type="submission" date="2020-01" db="EMBL/GenBank/DDBJ databases">
        <authorList>
            <person name="Palmer J.M."/>
        </authorList>
    </citation>
    <scope>NUCLEOTIDE SEQUENCE [LARGE SCALE GENOMIC DNA]</scope>
    <source>
        <strain evidence="2 3">TWF970</strain>
    </source>
</reference>
<protein>
    <submittedName>
        <fullName evidence="2">Uncharacterized protein</fullName>
    </submittedName>
</protein>
<name>A0A7C8RGN5_ORBOL</name>
<evidence type="ECO:0000313" key="2">
    <source>
        <dbReference type="EMBL" id="KAF3289417.1"/>
    </source>
</evidence>
<dbReference type="AlphaFoldDB" id="A0A7C8RGN5"/>
<gene>
    <name evidence="2" type="ORF">TWF970_003196</name>
</gene>
<comment type="caution">
    <text evidence="2">The sequence shown here is derived from an EMBL/GenBank/DDBJ whole genome shotgun (WGS) entry which is preliminary data.</text>
</comment>
<organism evidence="2 3">
    <name type="scientific">Orbilia oligospora</name>
    <name type="common">Nematode-trapping fungus</name>
    <name type="synonym">Arthrobotrys oligospora</name>
    <dbReference type="NCBI Taxonomy" id="2813651"/>
    <lineage>
        <taxon>Eukaryota</taxon>
        <taxon>Fungi</taxon>
        <taxon>Dikarya</taxon>
        <taxon>Ascomycota</taxon>
        <taxon>Pezizomycotina</taxon>
        <taxon>Orbiliomycetes</taxon>
        <taxon>Orbiliales</taxon>
        <taxon>Orbiliaceae</taxon>
        <taxon>Orbilia</taxon>
    </lineage>
</organism>
<sequence length="676" mass="68484">MSCSFTIDYAAAAASANVFYYAADSACLGLPGYVNGSDCASWPVASASPTATLIWSASGGTAVTSTCNAPVFTSEAFPNIVRTTVPCNVQNSLLSVDGVASYIYPTAGTTGMGTFVWSVGPGPGSTTTTTAATPYVVPGYTVVPTTIPTTWSTVINSTATVITTQITTVATVTQLSTLTAGTTTIMGRFQKRQALTCSPRGPAGSYTSGATVSDLVYTDVLHTTTSTSESTIMPTSWSITNTTVTNISNTTTTLVTSATLIANTIITVPAATVTGTGTTAGTSETTGADTTTASVATGTMGPYAISVVAVGTTITEGLTRRSLPTANVNHKRQDNEGWIGLADEDGTVGVVSSQSDAIQFYVINGELVADVGGVDWYTFTETSIIEDPGYETWVLQSSPPGAGSISTEWQGFELDALDWVNDAFVGTGMAQMCVASPLSGETVSIINFWYDTTLSPPGGACDLVTAAIVAVEPTPNPSATETVTSQTTITSISTITGPPVTTYVCNNGGMCPNACTYDTNLVTTEVCSTASDGLSTCQACLGSTPLPVIQTDLAWVTSTIECATPPCQQIVTQIPVPSPPCDGDSTVTVWANNGAAGTAVVAAGAAAANTVAAADAATDTAVSSAATTSATPTTPRSSTRTGAPTASPSIGLAGRIEFRPGSVMALALAVAFAFLA</sequence>
<proteinExistence type="predicted"/>
<dbReference type="EMBL" id="JAABOJ010000002">
    <property type="protein sequence ID" value="KAF3289417.1"/>
    <property type="molecule type" value="Genomic_DNA"/>
</dbReference>
<accession>A0A7C8RGN5</accession>
<evidence type="ECO:0000313" key="3">
    <source>
        <dbReference type="Proteomes" id="UP000474640"/>
    </source>
</evidence>
<feature type="region of interest" description="Disordered" evidence="1">
    <location>
        <begin position="622"/>
        <end position="650"/>
    </location>
</feature>
<feature type="compositionally biased region" description="Low complexity" evidence="1">
    <location>
        <begin position="622"/>
        <end position="645"/>
    </location>
</feature>
<evidence type="ECO:0000256" key="1">
    <source>
        <dbReference type="SAM" id="MobiDB-lite"/>
    </source>
</evidence>
<dbReference type="Proteomes" id="UP000474640">
    <property type="component" value="Unassembled WGS sequence"/>
</dbReference>
<dbReference type="OrthoDB" id="5400173at2759"/>